<evidence type="ECO:0000259" key="8">
    <source>
        <dbReference type="Pfam" id="PF22924"/>
    </source>
</evidence>
<comment type="pathway">
    <text evidence="2">Lipid metabolism.</text>
</comment>
<evidence type="ECO:0000256" key="1">
    <source>
        <dbReference type="ARBA" id="ARBA00001974"/>
    </source>
</evidence>
<reference evidence="9 10" key="1">
    <citation type="journal article" date="2022" name="Allergy">
        <title>Genome assembly and annotation of Periplaneta americana reveal a comprehensive cockroach allergen profile.</title>
        <authorList>
            <person name="Wang L."/>
            <person name="Xiong Q."/>
            <person name="Saelim N."/>
            <person name="Wang L."/>
            <person name="Nong W."/>
            <person name="Wan A.T."/>
            <person name="Shi M."/>
            <person name="Liu X."/>
            <person name="Cao Q."/>
            <person name="Hui J.H.L."/>
            <person name="Sookrung N."/>
            <person name="Leung T.F."/>
            <person name="Tungtrongchitr A."/>
            <person name="Tsui S.K.W."/>
        </authorList>
    </citation>
    <scope>NUCLEOTIDE SEQUENCE [LARGE SCALE GENOMIC DNA]</scope>
    <source>
        <strain evidence="9">PWHHKU_190912</strain>
    </source>
</reference>
<dbReference type="SUPFAM" id="SSF47203">
    <property type="entry name" value="Acyl-CoA dehydrogenase C-terminal domain-like"/>
    <property type="match status" value="2"/>
</dbReference>
<dbReference type="Proteomes" id="UP001148838">
    <property type="component" value="Unassembled WGS sequence"/>
</dbReference>
<dbReference type="PANTHER" id="PTHR10909">
    <property type="entry name" value="ELECTRON TRANSPORT OXIDOREDUCTASE"/>
    <property type="match status" value="1"/>
</dbReference>
<keyword evidence="5" id="KW-0274">FAD</keyword>
<feature type="domain" description="Acyl-CoA oxidase C-terminal" evidence="7">
    <location>
        <begin position="386"/>
        <end position="561"/>
    </location>
</feature>
<accession>A0ABQ8T0W2</accession>
<comment type="cofactor">
    <cofactor evidence="1">
        <name>FAD</name>
        <dbReference type="ChEBI" id="CHEBI:57692"/>
    </cofactor>
</comment>
<dbReference type="Pfam" id="PF22924">
    <property type="entry name" value="ACOX_C_alpha1"/>
    <property type="match status" value="1"/>
</dbReference>
<keyword evidence="10" id="KW-1185">Reference proteome</keyword>
<evidence type="ECO:0000256" key="6">
    <source>
        <dbReference type="ARBA" id="ARBA00023002"/>
    </source>
</evidence>
<dbReference type="InterPro" id="IPR001888">
    <property type="entry name" value="Transposase_1"/>
</dbReference>
<comment type="similarity">
    <text evidence="3">Belongs to the acyl-CoA oxidase family.</text>
</comment>
<evidence type="ECO:0000256" key="2">
    <source>
        <dbReference type="ARBA" id="ARBA00005189"/>
    </source>
</evidence>
<gene>
    <name evidence="9" type="ORF">ANN_07707</name>
</gene>
<dbReference type="InterPro" id="IPR036250">
    <property type="entry name" value="AcylCo_DH-like_C"/>
</dbReference>
<organism evidence="9 10">
    <name type="scientific">Periplaneta americana</name>
    <name type="common">American cockroach</name>
    <name type="synonym">Blatta americana</name>
    <dbReference type="NCBI Taxonomy" id="6978"/>
    <lineage>
        <taxon>Eukaryota</taxon>
        <taxon>Metazoa</taxon>
        <taxon>Ecdysozoa</taxon>
        <taxon>Arthropoda</taxon>
        <taxon>Hexapoda</taxon>
        <taxon>Insecta</taxon>
        <taxon>Pterygota</taxon>
        <taxon>Neoptera</taxon>
        <taxon>Polyneoptera</taxon>
        <taxon>Dictyoptera</taxon>
        <taxon>Blattodea</taxon>
        <taxon>Blattoidea</taxon>
        <taxon>Blattidae</taxon>
        <taxon>Blattinae</taxon>
        <taxon>Periplaneta</taxon>
    </lineage>
</organism>
<protein>
    <submittedName>
        <fullName evidence="9">Uncharacterized protein</fullName>
    </submittedName>
</protein>
<evidence type="ECO:0000256" key="4">
    <source>
        <dbReference type="ARBA" id="ARBA00022630"/>
    </source>
</evidence>
<dbReference type="InterPro" id="IPR036397">
    <property type="entry name" value="RNaseH_sf"/>
</dbReference>
<evidence type="ECO:0000259" key="7">
    <source>
        <dbReference type="Pfam" id="PF01756"/>
    </source>
</evidence>
<dbReference type="InterPro" id="IPR012258">
    <property type="entry name" value="Acyl-CoA_oxidase"/>
</dbReference>
<evidence type="ECO:0000313" key="10">
    <source>
        <dbReference type="Proteomes" id="UP001148838"/>
    </source>
</evidence>
<name>A0ABQ8T0W2_PERAM</name>
<keyword evidence="4" id="KW-0285">Flavoprotein</keyword>
<dbReference type="Gene3D" id="1.20.140.10">
    <property type="entry name" value="Butyryl-CoA Dehydrogenase, subunit A, domain 3"/>
    <property type="match status" value="2"/>
</dbReference>
<feature type="domain" description="Acyl-CoA oxidase C-alpha1" evidence="8">
    <location>
        <begin position="207"/>
        <end position="341"/>
    </location>
</feature>
<dbReference type="PANTHER" id="PTHR10909:SF390">
    <property type="entry name" value="PEROXISOMAL ACYL-COENZYME A OXIDASE 3"/>
    <property type="match status" value="1"/>
</dbReference>
<keyword evidence="6" id="KW-0560">Oxidoreductase</keyword>
<dbReference type="EMBL" id="JAJSOF020000017">
    <property type="protein sequence ID" value="KAJ4439580.1"/>
    <property type="molecule type" value="Genomic_DNA"/>
</dbReference>
<sequence>MQHLGAALTFLQWYHDDSDEFLDRIVTGDETWISHFTPEPKQQSMHWRHSGSPVRTKFKQTLSVRKVMCTVFWDRKGILLIDFLPRGETVNADRYCETLRKLRRAIQNKRRGMLTAGVVLLNDNARPHTARRTAAVLTEFGRELFDHPPYSPDLAPSDFHVFLHLKKFLSSMLTCYGTKIVLQWLKEGKLVINKISQLGPMDPSTNSRKQFDPDNSEDLPVLEYQHQQGRLLPHLAATFALRNFANYCYKILGDFLIRATMGEKSAEFADLGMEIHVVSSAAKPIFGWIARDVTQECYEACGDHSYLKAAGLGDLRNHSEANCTYEGENNVLLQQTSNWLLTQWNKTVKDESTFSTPLGSAKYLNDADKILRTRFHARTKEEAVSPEVLLSAYQWLVCWLLQATANKVQSLLQRGKDAFTAKNDSQMFYAKPLSLAFIEHFILQKFWLCVTADGLDPQLKAVLTNLCSLYGAWSLEKYLVTLYQGSYISGHEPAQLIREGILDLFTKLKPDAIALADVLAPPDFALNSVLGKSDGKVYENLQAFLFQSPQVFERPSWWQDVVYWHERSKL</sequence>
<evidence type="ECO:0000256" key="3">
    <source>
        <dbReference type="ARBA" id="ARBA00006288"/>
    </source>
</evidence>
<evidence type="ECO:0000313" key="9">
    <source>
        <dbReference type="EMBL" id="KAJ4439580.1"/>
    </source>
</evidence>
<evidence type="ECO:0000256" key="5">
    <source>
        <dbReference type="ARBA" id="ARBA00022827"/>
    </source>
</evidence>
<proteinExistence type="inferred from homology"/>
<dbReference type="InterPro" id="IPR002655">
    <property type="entry name" value="Acyl-CoA_oxidase_C"/>
</dbReference>
<dbReference type="InterPro" id="IPR055060">
    <property type="entry name" value="ACOX_C_alpha1"/>
</dbReference>
<dbReference type="Gene3D" id="3.30.420.10">
    <property type="entry name" value="Ribonuclease H-like superfamily/Ribonuclease H"/>
    <property type="match status" value="1"/>
</dbReference>
<dbReference type="Pfam" id="PF01756">
    <property type="entry name" value="ACOX"/>
    <property type="match status" value="1"/>
</dbReference>
<comment type="caution">
    <text evidence="9">The sequence shown here is derived from an EMBL/GenBank/DDBJ whole genome shotgun (WGS) entry which is preliminary data.</text>
</comment>
<dbReference type="Pfam" id="PF01359">
    <property type="entry name" value="Transposase_1"/>
    <property type="match status" value="1"/>
</dbReference>